<evidence type="ECO:0000313" key="9">
    <source>
        <dbReference type="EMBL" id="NAZ18023.1"/>
    </source>
</evidence>
<name>A0A6L9GAQ9_9MICC</name>
<dbReference type="GO" id="GO:0009432">
    <property type="term" value="P:SOS response"/>
    <property type="evidence" value="ECO:0007669"/>
    <property type="project" value="TreeGrafter"/>
</dbReference>
<reference evidence="9 10" key="1">
    <citation type="submission" date="2020-01" db="EMBL/GenBank/DDBJ databases">
        <title>Glutamicibacter soli M275.</title>
        <authorList>
            <person name="Meng X."/>
        </authorList>
    </citation>
    <scope>NUCLEOTIDE SEQUENCE [LARGE SCALE GENOMIC DNA]</scope>
    <source>
        <strain evidence="9 10">M275</strain>
    </source>
</reference>
<comment type="caution">
    <text evidence="9">The sequence shown here is derived from an EMBL/GenBank/DDBJ whole genome shotgun (WGS) entry which is preliminary data.</text>
</comment>
<accession>A0A6L9GAQ9</accession>
<keyword evidence="5" id="KW-0067">ATP-binding</keyword>
<dbReference type="PANTHER" id="PTHR11059">
    <property type="entry name" value="DNA REPAIR PROTEIN RECN"/>
    <property type="match status" value="1"/>
</dbReference>
<dbReference type="GO" id="GO:0006310">
    <property type="term" value="P:DNA recombination"/>
    <property type="evidence" value="ECO:0007669"/>
    <property type="project" value="InterPro"/>
</dbReference>
<comment type="similarity">
    <text evidence="1">Belongs to the RecN family.</text>
</comment>
<feature type="non-terminal residue" evidence="9">
    <location>
        <position position="134"/>
    </location>
</feature>
<dbReference type="Gene3D" id="3.40.50.300">
    <property type="entry name" value="P-loop containing nucleotide triphosphate hydrolases"/>
    <property type="match status" value="1"/>
</dbReference>
<dbReference type="GO" id="GO:0043590">
    <property type="term" value="C:bacterial nucleoid"/>
    <property type="evidence" value="ECO:0007669"/>
    <property type="project" value="TreeGrafter"/>
</dbReference>
<dbReference type="GO" id="GO:0005524">
    <property type="term" value="F:ATP binding"/>
    <property type="evidence" value="ECO:0007669"/>
    <property type="project" value="UniProtKB-KW"/>
</dbReference>
<evidence type="ECO:0000256" key="2">
    <source>
        <dbReference type="ARBA" id="ARBA00021315"/>
    </source>
</evidence>
<dbReference type="GO" id="GO:0006281">
    <property type="term" value="P:DNA repair"/>
    <property type="evidence" value="ECO:0007669"/>
    <property type="project" value="UniProtKB-KW"/>
</dbReference>
<feature type="non-terminal residue" evidence="9">
    <location>
        <position position="1"/>
    </location>
</feature>
<keyword evidence="8" id="KW-0175">Coiled coil</keyword>
<evidence type="ECO:0000256" key="4">
    <source>
        <dbReference type="ARBA" id="ARBA00022763"/>
    </source>
</evidence>
<keyword evidence="4" id="KW-0227">DNA damage</keyword>
<dbReference type="InterPro" id="IPR027417">
    <property type="entry name" value="P-loop_NTPase"/>
</dbReference>
<dbReference type="AlphaFoldDB" id="A0A6L9GAQ9"/>
<gene>
    <name evidence="9" type="ORF">GT020_18535</name>
</gene>
<proteinExistence type="inferred from homology"/>
<keyword evidence="6" id="KW-0234">DNA repair</keyword>
<dbReference type="SUPFAM" id="SSF52540">
    <property type="entry name" value="P-loop containing nucleoside triphosphate hydrolases"/>
    <property type="match status" value="1"/>
</dbReference>
<organism evidence="9 10">
    <name type="scientific">Glutamicibacter soli</name>
    <dbReference type="NCBI Taxonomy" id="453836"/>
    <lineage>
        <taxon>Bacteria</taxon>
        <taxon>Bacillati</taxon>
        <taxon>Actinomycetota</taxon>
        <taxon>Actinomycetes</taxon>
        <taxon>Micrococcales</taxon>
        <taxon>Micrococcaceae</taxon>
        <taxon>Glutamicibacter</taxon>
    </lineage>
</organism>
<feature type="coiled-coil region" evidence="8">
    <location>
        <begin position="21"/>
        <end position="48"/>
    </location>
</feature>
<evidence type="ECO:0000256" key="8">
    <source>
        <dbReference type="SAM" id="Coils"/>
    </source>
</evidence>
<dbReference type="Proteomes" id="UP000477543">
    <property type="component" value="Unassembled WGS sequence"/>
</dbReference>
<sequence>DVLADDLAVLADDLRERLGRIDAGEDQIAALKQAVAAADDAYDRAAEALHAQRSRAAGQLDKAVSAELAPLKMERAVFETRITPADPGPEGYDMVAFTVATNPGAPAGPLDKIASGGELSRFLLALKVCLARGN</sequence>
<evidence type="ECO:0000256" key="6">
    <source>
        <dbReference type="ARBA" id="ARBA00023204"/>
    </source>
</evidence>
<evidence type="ECO:0000313" key="10">
    <source>
        <dbReference type="Proteomes" id="UP000477543"/>
    </source>
</evidence>
<evidence type="ECO:0000256" key="1">
    <source>
        <dbReference type="ARBA" id="ARBA00009441"/>
    </source>
</evidence>
<keyword evidence="3" id="KW-0547">Nucleotide-binding</keyword>
<dbReference type="EMBL" id="WYDN01000135">
    <property type="protein sequence ID" value="NAZ18023.1"/>
    <property type="molecule type" value="Genomic_DNA"/>
</dbReference>
<evidence type="ECO:0000256" key="3">
    <source>
        <dbReference type="ARBA" id="ARBA00022741"/>
    </source>
</evidence>
<protein>
    <recommendedName>
        <fullName evidence="2">DNA repair protein RecN</fullName>
    </recommendedName>
    <alternativeName>
        <fullName evidence="7">Recombination protein N</fullName>
    </alternativeName>
</protein>
<evidence type="ECO:0000256" key="7">
    <source>
        <dbReference type="ARBA" id="ARBA00033408"/>
    </source>
</evidence>
<dbReference type="PANTHER" id="PTHR11059:SF0">
    <property type="entry name" value="DNA REPAIR PROTEIN RECN"/>
    <property type="match status" value="1"/>
</dbReference>
<evidence type="ECO:0000256" key="5">
    <source>
        <dbReference type="ARBA" id="ARBA00022840"/>
    </source>
</evidence>
<dbReference type="InterPro" id="IPR004604">
    <property type="entry name" value="DNA_recomb/repair_RecN"/>
</dbReference>